<evidence type="ECO:0000313" key="4">
    <source>
        <dbReference type="Proteomes" id="UP001196661"/>
    </source>
</evidence>
<dbReference type="PANTHER" id="PTHR19328">
    <property type="entry name" value="HEDGEHOG-INTERACTING PROTEIN"/>
    <property type="match status" value="1"/>
</dbReference>
<dbReference type="InterPro" id="IPR012938">
    <property type="entry name" value="Glc/Sorbosone_DH"/>
</dbReference>
<accession>A0ABS5Y3P0</accession>
<dbReference type="Pfam" id="PF07995">
    <property type="entry name" value="GSDH"/>
    <property type="match status" value="1"/>
</dbReference>
<name>A0ABS5Y3P0_9CYAN</name>
<evidence type="ECO:0000256" key="1">
    <source>
        <dbReference type="SAM" id="SignalP"/>
    </source>
</evidence>
<sequence length="430" mass="45434">MKRLFGLAGLVGLAVVLGCQPVVSQDGGPAPTDVGVTDGGATDVGVTDVGATDVGVTDGGATRPGQTAYGIRAIASGLDHPWGMAWLPDDSVLITERAGGVQHWTGGELIPVKGVPLARGVPLTRGTPPVFAKGQGGLLDVAIHPQFVDNQWVYFTYAAGTSEANGTQVARAKLVGNSLQDWEIIFSVEPLKPGSQHFGARLLWLPDGTLLVSIGDGGNPPLELDGALIRQQAQNSTSHLGKVLRLNDDGSVPRDNPVLPGTAAPSALWTYGHRNIQGLAYHGGQQQVWVTEHGARGGDELNRLAPGNNYGWPVVSHSREYHVDRLVSERQSQPGMVDPDIVWTPSIAPSGLAVYNGDAFPEWQGDLFAGALVNKEIRRIRLSSGGGAQEVEAIPIGQRVRDVRQGPNGYLYVLTDEDNGELLVIEPAEP</sequence>
<dbReference type="InterPro" id="IPR011041">
    <property type="entry name" value="Quinoprot_gluc/sorb_DH_b-prop"/>
</dbReference>
<gene>
    <name evidence="3" type="ORF">IXB28_09570</name>
</gene>
<evidence type="ECO:0000313" key="3">
    <source>
        <dbReference type="EMBL" id="MBT9312453.1"/>
    </source>
</evidence>
<dbReference type="InterPro" id="IPR011042">
    <property type="entry name" value="6-blade_b-propeller_TolB-like"/>
</dbReference>
<dbReference type="PANTHER" id="PTHR19328:SF75">
    <property type="entry name" value="ALDOSE SUGAR DEHYDROGENASE YLII"/>
    <property type="match status" value="1"/>
</dbReference>
<keyword evidence="4" id="KW-1185">Reference proteome</keyword>
<reference evidence="3 4" key="1">
    <citation type="journal article" date="2021" name="Mar. Drugs">
        <title>Genome Reduction and Secondary Metabolism of the Marine Sponge-Associated Cyanobacterium Leptothoe.</title>
        <authorList>
            <person name="Konstantinou D."/>
            <person name="Popin R.V."/>
            <person name="Fewer D.P."/>
            <person name="Sivonen K."/>
            <person name="Gkelis S."/>
        </authorList>
    </citation>
    <scope>NUCLEOTIDE SEQUENCE [LARGE SCALE GENOMIC DNA]</scope>
    <source>
        <strain evidence="3 4">TAU-MAC 1615</strain>
    </source>
</reference>
<dbReference type="PROSITE" id="PS51257">
    <property type="entry name" value="PROKAR_LIPOPROTEIN"/>
    <property type="match status" value="1"/>
</dbReference>
<dbReference type="Proteomes" id="UP001196661">
    <property type="component" value="Unassembled WGS sequence"/>
</dbReference>
<dbReference type="EMBL" id="JADOER010000008">
    <property type="protein sequence ID" value="MBT9312453.1"/>
    <property type="molecule type" value="Genomic_DNA"/>
</dbReference>
<feature type="signal peptide" evidence="1">
    <location>
        <begin position="1"/>
        <end position="24"/>
    </location>
</feature>
<feature type="domain" description="Glucose/Sorbosone dehydrogenase" evidence="2">
    <location>
        <begin position="78"/>
        <end position="423"/>
    </location>
</feature>
<proteinExistence type="predicted"/>
<feature type="chain" id="PRO_5045328609" evidence="1">
    <location>
        <begin position="25"/>
        <end position="430"/>
    </location>
</feature>
<organism evidence="3 4">
    <name type="scientific">Leptothoe kymatousa TAU-MAC 1615</name>
    <dbReference type="NCBI Taxonomy" id="2364775"/>
    <lineage>
        <taxon>Bacteria</taxon>
        <taxon>Bacillati</taxon>
        <taxon>Cyanobacteriota</taxon>
        <taxon>Cyanophyceae</taxon>
        <taxon>Nodosilineales</taxon>
        <taxon>Cymatolegaceae</taxon>
        <taxon>Leptothoe</taxon>
        <taxon>Leptothoe kymatousa</taxon>
    </lineage>
</organism>
<dbReference type="Gene3D" id="2.120.10.30">
    <property type="entry name" value="TolB, C-terminal domain"/>
    <property type="match status" value="1"/>
</dbReference>
<keyword evidence="1" id="KW-0732">Signal</keyword>
<comment type="caution">
    <text evidence="3">The sequence shown here is derived from an EMBL/GenBank/DDBJ whole genome shotgun (WGS) entry which is preliminary data.</text>
</comment>
<protein>
    <submittedName>
        <fullName evidence="3">PQQ-dependent sugar dehydrogenase</fullName>
    </submittedName>
</protein>
<evidence type="ECO:0000259" key="2">
    <source>
        <dbReference type="Pfam" id="PF07995"/>
    </source>
</evidence>
<dbReference type="SUPFAM" id="SSF50952">
    <property type="entry name" value="Soluble quinoprotein glucose dehydrogenase"/>
    <property type="match status" value="1"/>
</dbReference>